<dbReference type="AlphaFoldDB" id="A0A429G1R6"/>
<evidence type="ECO:0000313" key="1">
    <source>
        <dbReference type="EMBL" id="RSN67754.1"/>
    </source>
</evidence>
<dbReference type="EMBL" id="RCOR01000042">
    <property type="protein sequence ID" value="RSN67754.1"/>
    <property type="molecule type" value="Genomic_DNA"/>
</dbReference>
<reference evidence="1 2" key="1">
    <citation type="submission" date="2018-10" db="EMBL/GenBank/DDBJ databases">
        <title>Co-occurring genomic capacity for anaerobic methane metabolism and dissimilatory sulfite reduction discovered in the Korarchaeota.</title>
        <authorList>
            <person name="Mckay L.J."/>
            <person name="Dlakic M."/>
            <person name="Fields M.W."/>
            <person name="Delmont T.O."/>
            <person name="Eren A.M."/>
            <person name="Jay Z.J."/>
            <person name="Klingelsmith K.B."/>
            <person name="Rusch D.B."/>
            <person name="Inskeep W.P."/>
        </authorList>
    </citation>
    <scope>NUCLEOTIDE SEQUENCE [LARGE SCALE GENOMIC DNA]</scope>
    <source>
        <strain evidence="1 2">WS</strain>
    </source>
</reference>
<dbReference type="Proteomes" id="UP000278149">
    <property type="component" value="Unassembled WGS sequence"/>
</dbReference>
<proteinExistence type="predicted"/>
<protein>
    <submittedName>
        <fullName evidence="1">4Fe-4S ferredoxin</fullName>
    </submittedName>
</protein>
<comment type="caution">
    <text evidence="1">The sequence shown here is derived from an EMBL/GenBank/DDBJ whole genome shotgun (WGS) entry which is preliminary data.</text>
</comment>
<sequence>MRLMDTSVRSGYLRGFRKILLYGSCLNEDLLRGFGDYAKLSCCLEEEHANMIGFKLAGILARGDYDEIAVLTVDGSLHCVQLHHLVEEVCRIVRNPPKRRHMVVVDGEMRDIPEDAVKISRYLSKVSKLYKCENPQ</sequence>
<gene>
    <name evidence="1" type="ORF">D9Q81_08170</name>
</gene>
<evidence type="ECO:0000313" key="2">
    <source>
        <dbReference type="Proteomes" id="UP000278149"/>
    </source>
</evidence>
<organism evidence="1 2">
    <name type="scientific">Candidatus Korarchaeum cryptofilum</name>
    <dbReference type="NCBI Taxonomy" id="498846"/>
    <lineage>
        <taxon>Archaea</taxon>
        <taxon>Thermoproteota</taxon>
        <taxon>Candidatus Korarchaeia</taxon>
        <taxon>Candidatus Korarchaeales</taxon>
        <taxon>Candidatus Korarchaeaceae</taxon>
        <taxon>Candidatus Korarchaeum</taxon>
    </lineage>
</organism>
<accession>A0A429G1R6</accession>
<name>A0A429G1R6_9CREN</name>